<dbReference type="AlphaFoldDB" id="A0AAP0E9F1"/>
<dbReference type="InterPro" id="IPR016024">
    <property type="entry name" value="ARM-type_fold"/>
</dbReference>
<protein>
    <submittedName>
        <fullName evidence="1">Uncharacterized protein</fullName>
    </submittedName>
</protein>
<name>A0AAP0E9F1_9MAGN</name>
<dbReference type="PANTHER" id="PTHR46546:SF4">
    <property type="entry name" value="SHEWANELLA-LIKE PROTEIN PHOSPHATASE 1"/>
    <property type="match status" value="1"/>
</dbReference>
<dbReference type="EMBL" id="JBBNAF010000013">
    <property type="protein sequence ID" value="KAK9087307.1"/>
    <property type="molecule type" value="Genomic_DNA"/>
</dbReference>
<dbReference type="PANTHER" id="PTHR46546">
    <property type="entry name" value="SHEWANELLA-LIKE PROTEIN PHOSPHATASE 1"/>
    <property type="match status" value="1"/>
</dbReference>
<organism evidence="1 2">
    <name type="scientific">Stephania yunnanensis</name>
    <dbReference type="NCBI Taxonomy" id="152371"/>
    <lineage>
        <taxon>Eukaryota</taxon>
        <taxon>Viridiplantae</taxon>
        <taxon>Streptophyta</taxon>
        <taxon>Embryophyta</taxon>
        <taxon>Tracheophyta</taxon>
        <taxon>Spermatophyta</taxon>
        <taxon>Magnoliopsida</taxon>
        <taxon>Ranunculales</taxon>
        <taxon>Menispermaceae</taxon>
        <taxon>Menispermoideae</taxon>
        <taxon>Cissampelideae</taxon>
        <taxon>Stephania</taxon>
    </lineage>
</organism>
<sequence length="233" mass="27028">MFDQYKSLLAILYDEEDLKRQCKVVENIRILLKDDEGGRVFMGANRFVEALVHFLNLAAREGSVKAQEIGAMALFNLAVNNDRSALRMAGVLSSDGQDMWSGGDSVNGNHETMNVEGDFRYVDPGAFEECLDFFEYLGDCEEEWDGYFAGWISLSERRKEARQRLQNSWGPWSVVRRMNREVSQWMKGSPQNDDNEPALPFTRHRRGYDSVVWNRSLYSRDVDDMEDYRNHRV</sequence>
<accession>A0AAP0E9F1</accession>
<dbReference type="SUPFAM" id="SSF48371">
    <property type="entry name" value="ARM repeat"/>
    <property type="match status" value="1"/>
</dbReference>
<keyword evidence="2" id="KW-1185">Reference proteome</keyword>
<gene>
    <name evidence="1" type="ORF">Syun_029701</name>
</gene>
<evidence type="ECO:0000313" key="2">
    <source>
        <dbReference type="Proteomes" id="UP001420932"/>
    </source>
</evidence>
<comment type="caution">
    <text evidence="1">The sequence shown here is derived from an EMBL/GenBank/DDBJ whole genome shotgun (WGS) entry which is preliminary data.</text>
</comment>
<proteinExistence type="predicted"/>
<evidence type="ECO:0000313" key="1">
    <source>
        <dbReference type="EMBL" id="KAK9087307.1"/>
    </source>
</evidence>
<reference evidence="1 2" key="1">
    <citation type="submission" date="2024-01" db="EMBL/GenBank/DDBJ databases">
        <title>Genome assemblies of Stephania.</title>
        <authorList>
            <person name="Yang L."/>
        </authorList>
    </citation>
    <scope>NUCLEOTIDE SEQUENCE [LARGE SCALE GENOMIC DNA]</scope>
    <source>
        <strain evidence="1">YNDBR</strain>
        <tissue evidence="1">Leaf</tissue>
    </source>
</reference>
<dbReference type="Proteomes" id="UP001420932">
    <property type="component" value="Unassembled WGS sequence"/>
</dbReference>